<proteinExistence type="inferred from homology"/>
<evidence type="ECO:0000256" key="6">
    <source>
        <dbReference type="SAM" id="MobiDB-lite"/>
    </source>
</evidence>
<evidence type="ECO:0000256" key="1">
    <source>
        <dbReference type="ARBA" id="ARBA00004141"/>
    </source>
</evidence>
<evidence type="ECO:0000256" key="3">
    <source>
        <dbReference type="ARBA" id="ARBA00022692"/>
    </source>
</evidence>
<evidence type="ECO:0000313" key="9">
    <source>
        <dbReference type="EMBL" id="CAG9814960.1"/>
    </source>
</evidence>
<reference evidence="9" key="2">
    <citation type="submission" date="2022-10" db="EMBL/GenBank/DDBJ databases">
        <authorList>
            <consortium name="ENA_rothamsted_submissions"/>
            <consortium name="culmorum"/>
            <person name="King R."/>
        </authorList>
    </citation>
    <scope>NUCLEOTIDE SEQUENCE</scope>
</reference>
<dbReference type="Gene3D" id="1.20.1540.10">
    <property type="entry name" value="Rhomboid-like"/>
    <property type="match status" value="1"/>
</dbReference>
<dbReference type="OrthoDB" id="418595at2759"/>
<keyword evidence="5 7" id="KW-0472">Membrane</keyword>
<dbReference type="Pfam" id="PF01694">
    <property type="entry name" value="Rhomboid"/>
    <property type="match status" value="1"/>
</dbReference>
<feature type="transmembrane region" description="Helical" evidence="7">
    <location>
        <begin position="235"/>
        <end position="253"/>
    </location>
</feature>
<dbReference type="AlphaFoldDB" id="A0A9N9SAA6"/>
<organism evidence="9 10">
    <name type="scientific">Phaedon cochleariae</name>
    <name type="common">Mustard beetle</name>
    <dbReference type="NCBI Taxonomy" id="80249"/>
    <lineage>
        <taxon>Eukaryota</taxon>
        <taxon>Metazoa</taxon>
        <taxon>Ecdysozoa</taxon>
        <taxon>Arthropoda</taxon>
        <taxon>Hexapoda</taxon>
        <taxon>Insecta</taxon>
        <taxon>Pterygota</taxon>
        <taxon>Neoptera</taxon>
        <taxon>Endopterygota</taxon>
        <taxon>Coleoptera</taxon>
        <taxon>Polyphaga</taxon>
        <taxon>Cucujiformia</taxon>
        <taxon>Chrysomeloidea</taxon>
        <taxon>Chrysomelidae</taxon>
        <taxon>Chrysomelinae</taxon>
        <taxon>Chrysomelini</taxon>
        <taxon>Phaedon</taxon>
    </lineage>
</organism>
<accession>A0A9N9SAA6</accession>
<evidence type="ECO:0000259" key="8">
    <source>
        <dbReference type="Pfam" id="PF01694"/>
    </source>
</evidence>
<evidence type="ECO:0000256" key="2">
    <source>
        <dbReference type="ARBA" id="ARBA00009045"/>
    </source>
</evidence>
<name>A0A9N9SAA6_PHACE</name>
<dbReference type="InterPro" id="IPR035952">
    <property type="entry name" value="Rhomboid-like_sf"/>
</dbReference>
<dbReference type="EMBL" id="OU896717">
    <property type="protein sequence ID" value="CAG9814960.1"/>
    <property type="molecule type" value="Genomic_DNA"/>
</dbReference>
<feature type="transmembrane region" description="Helical" evidence="7">
    <location>
        <begin position="112"/>
        <end position="131"/>
    </location>
</feature>
<dbReference type="InterPro" id="IPR051739">
    <property type="entry name" value="Rhomboid_IM_Serine_Proteases"/>
</dbReference>
<evidence type="ECO:0000256" key="5">
    <source>
        <dbReference type="ARBA" id="ARBA00023136"/>
    </source>
</evidence>
<dbReference type="Proteomes" id="UP001153737">
    <property type="component" value="Chromosome 11"/>
</dbReference>
<keyword evidence="4 7" id="KW-1133">Transmembrane helix</keyword>
<protein>
    <recommendedName>
        <fullName evidence="8">Peptidase S54 rhomboid domain-containing protein</fullName>
    </recommendedName>
</protein>
<feature type="domain" description="Peptidase S54 rhomboid" evidence="8">
    <location>
        <begin position="107"/>
        <end position="253"/>
    </location>
</feature>
<feature type="transmembrane region" description="Helical" evidence="7">
    <location>
        <begin position="265"/>
        <end position="286"/>
    </location>
</feature>
<reference evidence="9" key="1">
    <citation type="submission" date="2022-01" db="EMBL/GenBank/DDBJ databases">
        <authorList>
            <person name="King R."/>
        </authorList>
    </citation>
    <scope>NUCLEOTIDE SEQUENCE</scope>
</reference>
<evidence type="ECO:0000256" key="4">
    <source>
        <dbReference type="ARBA" id="ARBA00022989"/>
    </source>
</evidence>
<dbReference type="PANTHER" id="PTHR45840">
    <property type="entry name" value="RHOMBOID-RELATED PROTEIN"/>
    <property type="match status" value="1"/>
</dbReference>
<comment type="similarity">
    <text evidence="2">Belongs to the peptidase S54 family.</text>
</comment>
<feature type="region of interest" description="Disordered" evidence="6">
    <location>
        <begin position="1"/>
        <end position="28"/>
    </location>
</feature>
<feature type="transmembrane region" description="Helical" evidence="7">
    <location>
        <begin position="197"/>
        <end position="214"/>
    </location>
</feature>
<dbReference type="GO" id="GO:0016020">
    <property type="term" value="C:membrane"/>
    <property type="evidence" value="ECO:0007669"/>
    <property type="project" value="UniProtKB-SubCell"/>
</dbReference>
<keyword evidence="3 7" id="KW-0812">Transmembrane</keyword>
<evidence type="ECO:0000256" key="7">
    <source>
        <dbReference type="SAM" id="Phobius"/>
    </source>
</evidence>
<comment type="subcellular location">
    <subcellularLocation>
        <location evidence="1">Membrane</location>
        <topology evidence="1">Multi-pass membrane protein</topology>
    </subcellularLocation>
</comment>
<sequence length="290" mass="32616">MDGHQEDIPLQDLAGRNQNQCEANRDENSESPNLLEIYFSRYVRALVPEVPHPAERAEYNPHVYFMFLYSMGQLALFIADEVTKDESYSTSSGVIAKVLQYDPQYRSQFWRYFTYIFVHSGYLHIIVNLIFQLGFGIPLEEVHGYNRVTNIYYYGNLAGSLAHGIIDSNAILSGSSGGVYALMTAHLAQVFLNLGDLPTSMTCIQLLIISLLVFPDLGLSAYQKYYLQQITEERVTCQLAGVCVGFLYGIYAIRDANISQTEKYIGEVAGVVFFLLMVTGIVLNILHVTV</sequence>
<keyword evidence="10" id="KW-1185">Reference proteome</keyword>
<gene>
    <name evidence="9" type="ORF">PHAECO_LOCUS2140</name>
</gene>
<dbReference type="SUPFAM" id="SSF144091">
    <property type="entry name" value="Rhomboid-like"/>
    <property type="match status" value="1"/>
</dbReference>
<dbReference type="PANTHER" id="PTHR45840:SF8">
    <property type="entry name" value="RHOMBOID PROTEASE"/>
    <property type="match status" value="1"/>
</dbReference>
<dbReference type="GO" id="GO:0004252">
    <property type="term" value="F:serine-type endopeptidase activity"/>
    <property type="evidence" value="ECO:0007669"/>
    <property type="project" value="InterPro"/>
</dbReference>
<evidence type="ECO:0000313" key="10">
    <source>
        <dbReference type="Proteomes" id="UP001153737"/>
    </source>
</evidence>
<dbReference type="InterPro" id="IPR022764">
    <property type="entry name" value="Peptidase_S54_rhomboid_dom"/>
</dbReference>